<dbReference type="Pfam" id="PF14555">
    <property type="entry name" value="UBA_4"/>
    <property type="match status" value="1"/>
</dbReference>
<evidence type="ECO:0000313" key="5">
    <source>
        <dbReference type="EMBL" id="RLN12755.1"/>
    </source>
</evidence>
<comment type="function">
    <text evidence="2">Neddylation of cullins play an essential role in the regulation of SCF-type complexes activity.</text>
</comment>
<dbReference type="OrthoDB" id="286637at2759"/>
<dbReference type="GO" id="GO:0032182">
    <property type="term" value="F:ubiquitin-like protein binding"/>
    <property type="evidence" value="ECO:0007669"/>
    <property type="project" value="TreeGrafter"/>
</dbReference>
<evidence type="ECO:0000256" key="2">
    <source>
        <dbReference type="RuleBase" id="RU410713"/>
    </source>
</evidence>
<dbReference type="FunFam" id="1.10.238.10:FF:000269">
    <property type="entry name" value="Defective in cullin neddylation protein"/>
    <property type="match status" value="1"/>
</dbReference>
<dbReference type="CDD" id="cd14350">
    <property type="entry name" value="UBA_DCNL"/>
    <property type="match status" value="1"/>
</dbReference>
<dbReference type="GO" id="GO:0031624">
    <property type="term" value="F:ubiquitin conjugating enzyme binding"/>
    <property type="evidence" value="ECO:0007669"/>
    <property type="project" value="TreeGrafter"/>
</dbReference>
<dbReference type="InterPro" id="IPR009060">
    <property type="entry name" value="UBA-like_sf"/>
</dbReference>
<dbReference type="GO" id="GO:0097602">
    <property type="term" value="F:cullin family protein binding"/>
    <property type="evidence" value="ECO:0007669"/>
    <property type="project" value="TreeGrafter"/>
</dbReference>
<dbReference type="InterPro" id="IPR005176">
    <property type="entry name" value="PONY_dom"/>
</dbReference>
<dbReference type="FunFam" id="1.10.238.200:FF:000004">
    <property type="entry name" value="Defective in cullin neddylation protein"/>
    <property type="match status" value="1"/>
</dbReference>
<dbReference type="PROSITE" id="PS51229">
    <property type="entry name" value="DCUN1"/>
    <property type="match status" value="1"/>
</dbReference>
<gene>
    <name evidence="5" type="ORF">C2845_PM09G08200</name>
</gene>
<reference evidence="6" key="1">
    <citation type="journal article" date="2019" name="Nat. Commun.">
        <title>The genome of broomcorn millet.</title>
        <authorList>
            <person name="Zou C."/>
            <person name="Miki D."/>
            <person name="Li D."/>
            <person name="Tang Q."/>
            <person name="Xiao L."/>
            <person name="Rajput S."/>
            <person name="Deng P."/>
            <person name="Jia W."/>
            <person name="Huang R."/>
            <person name="Zhang M."/>
            <person name="Sun Y."/>
            <person name="Hu J."/>
            <person name="Fu X."/>
            <person name="Schnable P.S."/>
            <person name="Li F."/>
            <person name="Zhang H."/>
            <person name="Feng B."/>
            <person name="Zhu X."/>
            <person name="Liu R."/>
            <person name="Schnable J.C."/>
            <person name="Zhu J.-K."/>
            <person name="Zhang H."/>
        </authorList>
    </citation>
    <scope>NUCLEOTIDE SEQUENCE [LARGE SCALE GENOMIC DNA]</scope>
</reference>
<keyword evidence="6" id="KW-1185">Reference proteome</keyword>
<feature type="chain" id="PRO_5018230735" description="Defective in cullin neddylation protein" evidence="3">
    <location>
        <begin position="25"/>
        <end position="375"/>
    </location>
</feature>
<dbReference type="EMBL" id="PQIB02000006">
    <property type="protein sequence ID" value="RLN12755.1"/>
    <property type="molecule type" value="Genomic_DNA"/>
</dbReference>
<evidence type="ECO:0000259" key="4">
    <source>
        <dbReference type="PROSITE" id="PS51229"/>
    </source>
</evidence>
<dbReference type="AlphaFoldDB" id="A0A3L6S1H8"/>
<dbReference type="Gene3D" id="1.10.8.10">
    <property type="entry name" value="DNA helicase RuvA subunit, C-terminal domain"/>
    <property type="match status" value="1"/>
</dbReference>
<proteinExistence type="predicted"/>
<dbReference type="PANTHER" id="PTHR12281:SF22">
    <property type="entry name" value="DEFECTIVE IN CULLIN NEDDYLATION PROTEIN"/>
    <property type="match status" value="1"/>
</dbReference>
<evidence type="ECO:0000256" key="3">
    <source>
        <dbReference type="SAM" id="SignalP"/>
    </source>
</evidence>
<feature type="domain" description="DCUN1" evidence="4">
    <location>
        <begin position="178"/>
        <end position="366"/>
    </location>
</feature>
<protein>
    <recommendedName>
        <fullName evidence="2">Defective in cullin neddylation protein</fullName>
    </recommendedName>
</protein>
<dbReference type="SUPFAM" id="SSF46934">
    <property type="entry name" value="UBA-like"/>
    <property type="match status" value="1"/>
</dbReference>
<dbReference type="InterPro" id="IPR042460">
    <property type="entry name" value="DCN1-like_PONY"/>
</dbReference>
<evidence type="ECO:0000256" key="1">
    <source>
        <dbReference type="ARBA" id="ARBA00022786"/>
    </source>
</evidence>
<dbReference type="FunFam" id="1.10.8.10:FF:000056">
    <property type="entry name" value="Defective in cullin neddylation protein"/>
    <property type="match status" value="1"/>
</dbReference>
<accession>A0A3L6S1H8</accession>
<comment type="caution">
    <text evidence="5">The sequence shown here is derived from an EMBL/GenBank/DDBJ whole genome shotgun (WGS) entry which is preliminary data.</text>
</comment>
<dbReference type="GO" id="GO:0000151">
    <property type="term" value="C:ubiquitin ligase complex"/>
    <property type="evidence" value="ECO:0007669"/>
    <property type="project" value="TreeGrafter"/>
</dbReference>
<dbReference type="Pfam" id="PF03556">
    <property type="entry name" value="Cullin_binding"/>
    <property type="match status" value="1"/>
</dbReference>
<dbReference type="PANTHER" id="PTHR12281">
    <property type="entry name" value="RP42 RELATED"/>
    <property type="match status" value="1"/>
</dbReference>
<sequence length="375" mass="42490">MAARLMDHGKGALWLLYLRILIEAMISNPSSSSVHRRRHLARFPAAGAAVPAVSDRLRRAQEAFVAVGVAAADDVEAFLEELKGVALEANRLRRGVLSELAAAAGGYRRRSTSRCSAALTSTAPRPYKLGRGNRDKVQQFMTITGASEKVALQALKASDWHLEGAFDFFYSQPQISAVNTRHLEDIFNRYKEPDADMIMVEGVSQLCNDLQVDPQDIVMLVISWHMKAATMCEFTRQEFIGGLQSIGVDSIEKFRAKLPSLRAEIKDDNKFREIYNFAFTWAREKGQKSLSLETAIGMWQLLFAERNWPLLDHWCQFLQVRHNKAISRDTWAQLLEFVKSIDPQLSNYDDEGAWPYLIDEFVEYLTENGLVQRTK</sequence>
<dbReference type="STRING" id="4540.A0A3L6S1H8"/>
<evidence type="ECO:0000313" key="6">
    <source>
        <dbReference type="Proteomes" id="UP000275267"/>
    </source>
</evidence>
<dbReference type="Gene3D" id="1.10.238.10">
    <property type="entry name" value="EF-hand"/>
    <property type="match status" value="1"/>
</dbReference>
<keyword evidence="3" id="KW-0732">Signal</keyword>
<feature type="signal peptide" evidence="3">
    <location>
        <begin position="1"/>
        <end position="24"/>
    </location>
</feature>
<dbReference type="Proteomes" id="UP000275267">
    <property type="component" value="Unassembled WGS sequence"/>
</dbReference>
<name>A0A3L6S1H8_PANMI</name>
<dbReference type="GO" id="GO:0045116">
    <property type="term" value="P:protein neddylation"/>
    <property type="evidence" value="ECO:0007669"/>
    <property type="project" value="TreeGrafter"/>
</dbReference>
<keyword evidence="1" id="KW-0833">Ubl conjugation pathway</keyword>
<dbReference type="Gene3D" id="1.10.238.200">
    <property type="entry name" value="Cullin, PONY binding domain"/>
    <property type="match status" value="1"/>
</dbReference>
<organism evidence="5 6">
    <name type="scientific">Panicum miliaceum</name>
    <name type="common">Proso millet</name>
    <name type="synonym">Broomcorn millet</name>
    <dbReference type="NCBI Taxonomy" id="4540"/>
    <lineage>
        <taxon>Eukaryota</taxon>
        <taxon>Viridiplantae</taxon>
        <taxon>Streptophyta</taxon>
        <taxon>Embryophyta</taxon>
        <taxon>Tracheophyta</taxon>
        <taxon>Spermatophyta</taxon>
        <taxon>Magnoliopsida</taxon>
        <taxon>Liliopsida</taxon>
        <taxon>Poales</taxon>
        <taxon>Poaceae</taxon>
        <taxon>PACMAD clade</taxon>
        <taxon>Panicoideae</taxon>
        <taxon>Panicodae</taxon>
        <taxon>Paniceae</taxon>
        <taxon>Panicinae</taxon>
        <taxon>Panicum</taxon>
        <taxon>Panicum sect. Panicum</taxon>
    </lineage>
</organism>
<dbReference type="InterPro" id="IPR014764">
    <property type="entry name" value="DCN-prot"/>
</dbReference>